<dbReference type="NCBIfam" id="NF041549">
    <property type="entry name" value="PssD"/>
    <property type="match status" value="1"/>
</dbReference>
<evidence type="ECO:0000256" key="6">
    <source>
        <dbReference type="SAM" id="Phobius"/>
    </source>
</evidence>
<evidence type="ECO:0000256" key="4">
    <source>
        <dbReference type="ARBA" id="ARBA00022989"/>
    </source>
</evidence>
<evidence type="ECO:0000313" key="8">
    <source>
        <dbReference type="Proteomes" id="UP000307000"/>
    </source>
</evidence>
<evidence type="ECO:0000256" key="3">
    <source>
        <dbReference type="ARBA" id="ARBA00022824"/>
    </source>
</evidence>
<reference evidence="7 8" key="1">
    <citation type="submission" date="2018-12" db="EMBL/GenBank/DDBJ databases">
        <title>Complete Genome Sequence of Glutamicibacter creatinolyticus strain LGCM259,isolated from an abscess of a 12-year-old mare in Italy.</title>
        <authorList>
            <person name="Santos R.G."/>
            <person name="Silva A.L."/>
            <person name="Seyffert N."/>
            <person name="Castro T.L.P."/>
            <person name="Attili A.R."/>
            <person name="Rifici C."/>
            <person name="Mazzullo G."/>
            <person name="Brenig B."/>
            <person name="Venanzi F."/>
            <person name="Azevedo V."/>
        </authorList>
    </citation>
    <scope>NUCLEOTIDE SEQUENCE [LARGE SCALE GENOMIC DNA]</scope>
    <source>
        <strain evidence="7 8">LGCM 259</strain>
    </source>
</reference>
<dbReference type="PANTHER" id="PTHR12154:SF4">
    <property type="entry name" value="UDP-N-ACETYLGLUCOSAMINE TRANSFERASE SUBUNIT ALG14 HOMOLOG"/>
    <property type="match status" value="1"/>
</dbReference>
<sequence>MKVLFVTSPGGHLAQLLPLREWWEQHQRSWVTFRRPEVEQALEGENVTWCYWPTTRNIPNAIRNFFLAIRTLRRERPDVVMSVGAGASVPFFLIAYVMGIKTVYLECFDRITMPTLSGRICYPLTDLFCVQWDEQKKYYPEAVNIGAVL</sequence>
<dbReference type="RefSeq" id="WP_138178249.1">
    <property type="nucleotide sequence ID" value="NZ_CP034412.1"/>
</dbReference>
<dbReference type="InterPro" id="IPR013969">
    <property type="entry name" value="Oligosacch_biosynth_Alg14"/>
</dbReference>
<protein>
    <recommendedName>
        <fullName evidence="9">UDP-N-acetylglucosamine--LPS N-acetylglucosamine transferase</fullName>
    </recommendedName>
</protein>
<dbReference type="Gene3D" id="3.40.50.2000">
    <property type="entry name" value="Glycogen Phosphorylase B"/>
    <property type="match status" value="1"/>
</dbReference>
<dbReference type="PANTHER" id="PTHR12154">
    <property type="entry name" value="GLYCOSYL TRANSFERASE-RELATED"/>
    <property type="match status" value="1"/>
</dbReference>
<keyword evidence="3" id="KW-0256">Endoplasmic reticulum</keyword>
<dbReference type="KEGG" id="gcr:GcLGCM259_1175"/>
<evidence type="ECO:0000256" key="1">
    <source>
        <dbReference type="ARBA" id="ARBA00004389"/>
    </source>
</evidence>
<keyword evidence="5 6" id="KW-0472">Membrane</keyword>
<accession>A0A5B7WS00</accession>
<organism evidence="7 8">
    <name type="scientific">Glutamicibacter creatinolyticus</name>
    <dbReference type="NCBI Taxonomy" id="162496"/>
    <lineage>
        <taxon>Bacteria</taxon>
        <taxon>Bacillati</taxon>
        <taxon>Actinomycetota</taxon>
        <taxon>Actinomycetes</taxon>
        <taxon>Micrococcales</taxon>
        <taxon>Micrococcaceae</taxon>
        <taxon>Glutamicibacter</taxon>
    </lineage>
</organism>
<keyword evidence="4 6" id="KW-1133">Transmembrane helix</keyword>
<comment type="subcellular location">
    <subcellularLocation>
        <location evidence="1">Endoplasmic reticulum membrane</location>
        <topology evidence="1">Single-pass membrane protein</topology>
    </subcellularLocation>
</comment>
<feature type="transmembrane region" description="Helical" evidence="6">
    <location>
        <begin position="79"/>
        <end position="98"/>
    </location>
</feature>
<keyword evidence="2 6" id="KW-0812">Transmembrane</keyword>
<evidence type="ECO:0008006" key="9">
    <source>
        <dbReference type="Google" id="ProtNLM"/>
    </source>
</evidence>
<proteinExistence type="predicted"/>
<gene>
    <name evidence="7" type="ORF">GcLGCM259_1175</name>
</gene>
<dbReference type="Pfam" id="PF08660">
    <property type="entry name" value="Alg14"/>
    <property type="match status" value="1"/>
</dbReference>
<dbReference type="GO" id="GO:0004577">
    <property type="term" value="F:N-acetylglucosaminyldiphosphodolichol N-acetylglucosaminyltransferase activity"/>
    <property type="evidence" value="ECO:0007669"/>
    <property type="project" value="TreeGrafter"/>
</dbReference>
<dbReference type="Proteomes" id="UP000307000">
    <property type="component" value="Chromosome"/>
</dbReference>
<keyword evidence="8" id="KW-1185">Reference proteome</keyword>
<evidence type="ECO:0000256" key="2">
    <source>
        <dbReference type="ARBA" id="ARBA00022692"/>
    </source>
</evidence>
<dbReference type="SUPFAM" id="SSF53756">
    <property type="entry name" value="UDP-Glycosyltransferase/glycogen phosphorylase"/>
    <property type="match status" value="1"/>
</dbReference>
<dbReference type="GO" id="GO:0006488">
    <property type="term" value="P:dolichol-linked oligosaccharide biosynthetic process"/>
    <property type="evidence" value="ECO:0007669"/>
    <property type="project" value="InterPro"/>
</dbReference>
<dbReference type="EMBL" id="CP034412">
    <property type="protein sequence ID" value="QCY46916.1"/>
    <property type="molecule type" value="Genomic_DNA"/>
</dbReference>
<evidence type="ECO:0000313" key="7">
    <source>
        <dbReference type="EMBL" id="QCY46916.1"/>
    </source>
</evidence>
<dbReference type="AlphaFoldDB" id="A0A5B7WS00"/>
<name>A0A5B7WS00_9MICC</name>
<evidence type="ECO:0000256" key="5">
    <source>
        <dbReference type="ARBA" id="ARBA00023136"/>
    </source>
</evidence>